<keyword evidence="2" id="KW-1185">Reference proteome</keyword>
<sequence>MSDSELDAKPAYSCPICHKRYKRSGHLARHVATHSIARPFSCSWCGSSYQRADVLRRHSLTCLGRDALPGKATVASRRRRACDSCVRQKKACTDGLPCSNCRRKSLECIFSHLTEQVGTMPGQAGCSLDLDNNPGGSQTMALPDANPLMPPVAPPVVPPFALGDTLPFAYLGNSLSTSDLFACGHANNENWLNFLNLAADTLPPDLPEPNDYSFHFLDNFTSRTGLVESFDCGTEMQRHQVVSVFLQALTKPTIGLPVTDADLTSTSPTALDTPRLQDNLTLKTYEILLRVKDVITKKPRNSSVTLQWSTGLEQRCLQFFSPNNIRKFLALYWEIWHPNVNFVHRPSFDSASAKPTLVAAMILIGASVSPDVVDIEQAKQWYNCIEEMVFTDEDFCSDCRFTDDTTPWIPSRNMREIEALQAAYMVCLYQNWEGTDASKRRIRRYRFSTVVSVARDIGIMSARHADYSMVSLYEFDWKDFVSREQLIRTFLWIFLLDNAFVIFNNLPPRMVIREMTMHMAWPEALFQAATSDECAQQLQVWLRRSVLTNMTVRDAVNIFCNCNIEPDTRVQFADLGPLNLFTIVSAFHSLLFLRQNAFATEDCTTIRNALTIWKSVWEMYTDQLSCSPPHAMVKKENYSPGINMWKRIGFMRHSPEFWLLATVVVDRISGTSDMRWGMGTAMVGDSGNGSGTLAEPILAVIDQTSMRQVNDLITEFQNMPKRDVHLQLQKWAKQYGPVYSLILGTQTLVVLSSDRAVKDLLDRRSSLYSHRQEMYIGQKLASGDLRLLMMGYGPTWRSFRKMVHGLLNSQVSKEYVPYQVMENKQMLHDMVVQPEQFLGNIRRYSNSLTTTMVFGWRTPMNNDKKLIQLFEGFSEFADLNQTGIAALLDSFPMLRKLPEFFLPLQQKARDLHQKEKALYLSHWLRAKEEVANGTIKPCFCIGLTEAQKKDGFSDQQAAYISGTLLEAGSDTTSNTLYAWVQAMLLYPDVQKAAQQEIDDVVGDDRLPSIDDQDRLQYVRMCMKETLRWMPTTILGAVPHAVTEDDIYNGFLIPKGAGVLNNVWSIHMGEDRHPEPRRFNPERYRSDTLSLGDSAASGDPAKRDQFTFGAGRRICPGIHVAERSLFLGISRMLWAFNIEPALDEAGEPILPNPDKLTQGFVCMPEEFPAKITPRSEAKKAKVMKDWEDARNQFLDPTTMQWLETPLEKLPVSMRN</sequence>
<organism evidence="1 2">
    <name type="scientific">Fusarium keratoplasticum</name>
    <dbReference type="NCBI Taxonomy" id="1328300"/>
    <lineage>
        <taxon>Eukaryota</taxon>
        <taxon>Fungi</taxon>
        <taxon>Dikarya</taxon>
        <taxon>Ascomycota</taxon>
        <taxon>Pezizomycotina</taxon>
        <taxon>Sordariomycetes</taxon>
        <taxon>Hypocreomycetidae</taxon>
        <taxon>Hypocreales</taxon>
        <taxon>Nectriaceae</taxon>
        <taxon>Fusarium</taxon>
        <taxon>Fusarium solani species complex</taxon>
    </lineage>
</organism>
<comment type="caution">
    <text evidence="1">The sequence shown here is derived from an EMBL/GenBank/DDBJ whole genome shotgun (WGS) entry which is preliminary data.</text>
</comment>
<gene>
    <name evidence="1" type="ORF">NCS57_00981200</name>
</gene>
<proteinExistence type="predicted"/>
<dbReference type="EMBL" id="CM046510">
    <property type="protein sequence ID" value="KAI8660049.1"/>
    <property type="molecule type" value="Genomic_DNA"/>
</dbReference>
<evidence type="ECO:0000313" key="2">
    <source>
        <dbReference type="Proteomes" id="UP001065298"/>
    </source>
</evidence>
<accession>A0ACC0QPR3</accession>
<reference evidence="1" key="1">
    <citation type="submission" date="2022-06" db="EMBL/GenBank/DDBJ databases">
        <title>Fusarium solani species complex genomes reveal bases of compartmentalisation and animal pathogenesis.</title>
        <authorList>
            <person name="Tsai I.J."/>
        </authorList>
    </citation>
    <scope>NUCLEOTIDE SEQUENCE</scope>
    <source>
        <strain evidence="1">Fu6.1</strain>
    </source>
</reference>
<evidence type="ECO:0000313" key="1">
    <source>
        <dbReference type="EMBL" id="KAI8660049.1"/>
    </source>
</evidence>
<name>A0ACC0QPR3_9HYPO</name>
<protein>
    <submittedName>
        <fullName evidence="1">Uncharacterized protein</fullName>
    </submittedName>
</protein>
<dbReference type="Proteomes" id="UP001065298">
    <property type="component" value="Chromosome 8"/>
</dbReference>